<evidence type="ECO:0000313" key="2">
    <source>
        <dbReference type="Proteomes" id="UP000219869"/>
    </source>
</evidence>
<dbReference type="EMBL" id="NTXW01000040">
    <property type="protein sequence ID" value="PEQ84167.1"/>
    <property type="molecule type" value="Genomic_DNA"/>
</dbReference>
<dbReference type="Proteomes" id="UP000219869">
    <property type="component" value="Unassembled WGS sequence"/>
</dbReference>
<accession>A0A9X6UJC0</accession>
<name>A0A9X6UJC0_BACCE</name>
<proteinExistence type="predicted"/>
<comment type="caution">
    <text evidence="1">The sequence shown here is derived from an EMBL/GenBank/DDBJ whole genome shotgun (WGS) entry which is preliminary data.</text>
</comment>
<organism evidence="1 2">
    <name type="scientific">Bacillus cereus</name>
    <dbReference type="NCBI Taxonomy" id="1396"/>
    <lineage>
        <taxon>Bacteria</taxon>
        <taxon>Bacillati</taxon>
        <taxon>Bacillota</taxon>
        <taxon>Bacilli</taxon>
        <taxon>Bacillales</taxon>
        <taxon>Bacillaceae</taxon>
        <taxon>Bacillus</taxon>
        <taxon>Bacillus cereus group</taxon>
    </lineage>
</organism>
<dbReference type="RefSeq" id="WP_098255148.1">
    <property type="nucleotide sequence ID" value="NZ_JAJESD010000013.1"/>
</dbReference>
<sequence length="304" mass="35643">MSNKKKDKQPVIGICALCKKESELKLSHIIPKFVFRALKKDSFTGKLRLSNEPNRAIQDGEKMHLLCGECEKNFNEFETIFSNKVFIPFKNDGFNTTLKYDGDWLCRFITSVSWRILFLDIKYFEEEQDPKKKIDTKRLLLLKKSEEIMRKYLLKERINIDNIKNHIFFFDTVEEAGGLFNPHTTIQGSVFGFSVGYNQEDTFYVMSNLLGIIIVTIIKEHSQEKWRNTFVKNEPGKIKLPQIVDSPVMSEISRIQSKLETYKTDLSENQRKQILDKINNDIEGFKNSGSYRRLMLDEKLKEKQ</sequence>
<dbReference type="AlphaFoldDB" id="A0A9X6UJC0"/>
<protein>
    <recommendedName>
        <fullName evidence="3">HNH endonuclease</fullName>
    </recommendedName>
</protein>
<reference evidence="1 2" key="1">
    <citation type="submission" date="2017-09" db="EMBL/GenBank/DDBJ databases">
        <title>Large-scale bioinformatics analysis of Bacillus genomes uncovers conserved roles of natural products in bacterial physiology.</title>
        <authorList>
            <consortium name="Agbiome Team Llc"/>
            <person name="Bleich R.M."/>
            <person name="Kirk G.J."/>
            <person name="Santa Maria K.C."/>
            <person name="Allen S.E."/>
            <person name="Farag S."/>
            <person name="Shank E.A."/>
            <person name="Bowers A."/>
        </authorList>
    </citation>
    <scope>NUCLEOTIDE SEQUENCE [LARGE SCALE GENOMIC DNA]</scope>
    <source>
        <strain evidence="1 2">AFS006334</strain>
    </source>
</reference>
<evidence type="ECO:0008006" key="3">
    <source>
        <dbReference type="Google" id="ProtNLM"/>
    </source>
</evidence>
<evidence type="ECO:0000313" key="1">
    <source>
        <dbReference type="EMBL" id="PEQ84167.1"/>
    </source>
</evidence>
<gene>
    <name evidence="1" type="ORF">CN475_21730</name>
</gene>